<dbReference type="Proteomes" id="UP000461443">
    <property type="component" value="Unassembled WGS sequence"/>
</dbReference>
<evidence type="ECO:0000313" key="2">
    <source>
        <dbReference type="Proteomes" id="UP000461443"/>
    </source>
</evidence>
<dbReference type="AlphaFoldDB" id="A0A845SEI9"/>
<proteinExistence type="predicted"/>
<dbReference type="EMBL" id="WUBS01000002">
    <property type="protein sequence ID" value="NDL61787.1"/>
    <property type="molecule type" value="Genomic_DNA"/>
</dbReference>
<reference evidence="1 2" key="1">
    <citation type="submission" date="2019-12" db="EMBL/GenBank/DDBJ databases">
        <authorList>
            <person name="Lee S.D."/>
        </authorList>
    </citation>
    <scope>NUCLEOTIDE SEQUENCE [LARGE SCALE GENOMIC DNA]</scope>
    <source>
        <strain evidence="1 2">SAP-6</strain>
    </source>
</reference>
<reference evidence="1 2" key="2">
    <citation type="submission" date="2020-02" db="EMBL/GenBank/DDBJ databases">
        <title>The new genus of Enterobacteriales.</title>
        <authorList>
            <person name="Kim I.S."/>
        </authorList>
    </citation>
    <scope>NUCLEOTIDE SEQUENCE [LARGE SCALE GENOMIC DNA]</scope>
    <source>
        <strain evidence="1 2">SAP-6</strain>
    </source>
</reference>
<protein>
    <submittedName>
        <fullName evidence="1">Uncharacterized protein</fullName>
    </submittedName>
</protein>
<evidence type="ECO:0000313" key="1">
    <source>
        <dbReference type="EMBL" id="NDL61787.1"/>
    </source>
</evidence>
<name>A0A845SEI9_9GAMM</name>
<keyword evidence="2" id="KW-1185">Reference proteome</keyword>
<comment type="caution">
    <text evidence="1">The sequence shown here is derived from an EMBL/GenBank/DDBJ whole genome shotgun (WGS) entry which is preliminary data.</text>
</comment>
<accession>A0A845SEI9</accession>
<sequence length="52" mass="6072">MRHAQDIHRHGVARDTRRQLVELIIQNHHLVVVARVARLADAPAYRLQENRA</sequence>
<organism evidence="1 2">
    <name type="scientific">Acerihabitans arboris</name>
    <dbReference type="NCBI Taxonomy" id="2691583"/>
    <lineage>
        <taxon>Bacteria</taxon>
        <taxon>Pseudomonadati</taxon>
        <taxon>Pseudomonadota</taxon>
        <taxon>Gammaproteobacteria</taxon>
        <taxon>Enterobacterales</taxon>
        <taxon>Pectobacteriaceae</taxon>
        <taxon>Acerihabitans</taxon>
    </lineage>
</organism>
<gene>
    <name evidence="1" type="ORF">GRH90_03290</name>
</gene>